<protein>
    <recommendedName>
        <fullName evidence="3">DUF2848 domain-containing protein</fullName>
    </recommendedName>
</protein>
<name>A0A238IYL6_9RHOB</name>
<proteinExistence type="predicted"/>
<dbReference type="RefSeq" id="WP_093973046.1">
    <property type="nucleotide sequence ID" value="NZ_FXXQ01000002.1"/>
</dbReference>
<organism evidence="1 2">
    <name type="scientific">Boseongicola aestuarii</name>
    <dbReference type="NCBI Taxonomy" id="1470561"/>
    <lineage>
        <taxon>Bacteria</taxon>
        <taxon>Pseudomonadati</taxon>
        <taxon>Pseudomonadota</taxon>
        <taxon>Alphaproteobacteria</taxon>
        <taxon>Rhodobacterales</taxon>
        <taxon>Paracoccaceae</taxon>
        <taxon>Boseongicola</taxon>
    </lineage>
</organism>
<accession>A0A238IYL6</accession>
<dbReference type="OrthoDB" id="9792678at2"/>
<dbReference type="Proteomes" id="UP000201838">
    <property type="component" value="Unassembled WGS sequence"/>
</dbReference>
<evidence type="ECO:0008006" key="3">
    <source>
        <dbReference type="Google" id="ProtNLM"/>
    </source>
</evidence>
<sequence>MQFNTENGSIDFECRQVVVAGWTGRDTHAVQHHIEELAAIGVAPPSKVPLFYRVSNSLLTAERNIEVLGTASSGEAEPLVIRHDGKLWLGLASDHTDRQLETISVAASKQICGKPCATSLWEFASLEGRLDAIIIKSWIRENGDWVLYQDGTIGQIKPLRDLIAAADLQNGSAMLCGTFAALGGVRAAEDFRATMTDPETGAEITLEYTARALPEVS</sequence>
<evidence type="ECO:0000313" key="2">
    <source>
        <dbReference type="Proteomes" id="UP000201838"/>
    </source>
</evidence>
<gene>
    <name evidence="1" type="ORF">BOA8489_00948</name>
</gene>
<reference evidence="2" key="1">
    <citation type="submission" date="2017-05" db="EMBL/GenBank/DDBJ databases">
        <authorList>
            <person name="Rodrigo-Torres L."/>
            <person name="Arahal R. D."/>
            <person name="Lucena T."/>
        </authorList>
    </citation>
    <scope>NUCLEOTIDE SEQUENCE [LARGE SCALE GENOMIC DNA]</scope>
    <source>
        <strain evidence="2">CECT 8489</strain>
    </source>
</reference>
<dbReference type="AlphaFoldDB" id="A0A238IYL6"/>
<keyword evidence="2" id="KW-1185">Reference proteome</keyword>
<dbReference type="InterPro" id="IPR021269">
    <property type="entry name" value="DUF2848"/>
</dbReference>
<dbReference type="Pfam" id="PF11010">
    <property type="entry name" value="DUF2848"/>
    <property type="match status" value="1"/>
</dbReference>
<evidence type="ECO:0000313" key="1">
    <source>
        <dbReference type="EMBL" id="SMX22850.1"/>
    </source>
</evidence>
<dbReference type="EMBL" id="FXXQ01000002">
    <property type="protein sequence ID" value="SMX22850.1"/>
    <property type="molecule type" value="Genomic_DNA"/>
</dbReference>